<keyword evidence="3" id="KW-1185">Reference proteome</keyword>
<evidence type="ECO:0000313" key="3">
    <source>
        <dbReference type="Proteomes" id="UP001140453"/>
    </source>
</evidence>
<organism evidence="2 3">
    <name type="scientific">Gnomoniopsis smithogilvyi</name>
    <dbReference type="NCBI Taxonomy" id="1191159"/>
    <lineage>
        <taxon>Eukaryota</taxon>
        <taxon>Fungi</taxon>
        <taxon>Dikarya</taxon>
        <taxon>Ascomycota</taxon>
        <taxon>Pezizomycotina</taxon>
        <taxon>Sordariomycetes</taxon>
        <taxon>Sordariomycetidae</taxon>
        <taxon>Diaporthales</taxon>
        <taxon>Gnomoniaceae</taxon>
        <taxon>Gnomoniopsis</taxon>
    </lineage>
</organism>
<name>A0A9W8Z2N5_9PEZI</name>
<feature type="region of interest" description="Disordered" evidence="1">
    <location>
        <begin position="156"/>
        <end position="188"/>
    </location>
</feature>
<sequence>MRFTLILGAVAVTASPILKEKDSIQTGTAPRKDYANLPFETIPTSREKAAELEGKLRALNPRAPAPTIAPILAWDLGAEDVFDQATEDDIDDLIAQKKKPKKEKKPKKSKKPKTKTKFRTKTKIETKTETATLIPIPPVPTKLPVPNRLVPTTIPTLPTLTLIPDPTPPTRIEDDDSWRLKNVADEED</sequence>
<reference evidence="2" key="1">
    <citation type="submission" date="2022-10" db="EMBL/GenBank/DDBJ databases">
        <title>Tapping the CABI collections for fungal endophytes: first genome assemblies for Collariella, Neodidymelliopsis, Ascochyta clinopodiicola, Didymella pomorum, Didymosphaeria variabile, Neocosmospora piperis and Neocucurbitaria cava.</title>
        <authorList>
            <person name="Hill R."/>
        </authorList>
    </citation>
    <scope>NUCLEOTIDE SEQUENCE</scope>
    <source>
        <strain evidence="2">IMI 355082</strain>
    </source>
</reference>
<dbReference type="Proteomes" id="UP001140453">
    <property type="component" value="Unassembled WGS sequence"/>
</dbReference>
<comment type="caution">
    <text evidence="2">The sequence shown here is derived from an EMBL/GenBank/DDBJ whole genome shotgun (WGS) entry which is preliminary data.</text>
</comment>
<feature type="compositionally biased region" description="Basic and acidic residues" evidence="1">
    <location>
        <begin position="177"/>
        <end position="188"/>
    </location>
</feature>
<dbReference type="AlphaFoldDB" id="A0A9W8Z2N5"/>
<evidence type="ECO:0000256" key="1">
    <source>
        <dbReference type="SAM" id="MobiDB-lite"/>
    </source>
</evidence>
<feature type="compositionally biased region" description="Basic residues" evidence="1">
    <location>
        <begin position="96"/>
        <end position="121"/>
    </location>
</feature>
<evidence type="ECO:0000313" key="2">
    <source>
        <dbReference type="EMBL" id="KAJ4397539.1"/>
    </source>
</evidence>
<accession>A0A9W8Z2N5</accession>
<feature type="region of interest" description="Disordered" evidence="1">
    <location>
        <begin position="92"/>
        <end position="129"/>
    </location>
</feature>
<gene>
    <name evidence="2" type="ORF">N0V93_001770</name>
</gene>
<protein>
    <submittedName>
        <fullName evidence="2">Uncharacterized protein</fullName>
    </submittedName>
</protein>
<dbReference type="EMBL" id="JAPEVB010000001">
    <property type="protein sequence ID" value="KAJ4397539.1"/>
    <property type="molecule type" value="Genomic_DNA"/>
</dbReference>
<proteinExistence type="predicted"/>